<dbReference type="Proteomes" id="UP001179842">
    <property type="component" value="Chromosome"/>
</dbReference>
<dbReference type="PROSITE" id="PS51257">
    <property type="entry name" value="PROKAR_LIPOPROTEIN"/>
    <property type="match status" value="1"/>
</dbReference>
<evidence type="ECO:0000313" key="1">
    <source>
        <dbReference type="EMBL" id="WGI36951.1"/>
    </source>
</evidence>
<organism evidence="1 2">
    <name type="scientific">Mesomycoplasma lagogenitalium</name>
    <dbReference type="NCBI Taxonomy" id="171286"/>
    <lineage>
        <taxon>Bacteria</taxon>
        <taxon>Bacillati</taxon>
        <taxon>Mycoplasmatota</taxon>
        <taxon>Mycoplasmoidales</taxon>
        <taxon>Metamycoplasmataceae</taxon>
        <taxon>Mesomycoplasma</taxon>
    </lineage>
</organism>
<dbReference type="RefSeq" id="WP_280102254.1">
    <property type="nucleotide sequence ID" value="NZ_CP122979.1"/>
</dbReference>
<dbReference type="EMBL" id="CP122979">
    <property type="protein sequence ID" value="WGI36951.1"/>
    <property type="molecule type" value="Genomic_DNA"/>
</dbReference>
<sequence length="309" mass="37279">MKNKFKLFLITNATCASFLSIITTSCSSYNFVNEKEVIFKDNIIRKQEKITLNSFINTIFNNNQQYIREFKDKQTIDNEQRMFLTKIANDFNWKLRQYQNQPTTENLNEIFNSKQWHDFNEFLKEKWYWYFTNLHQFSYQYLNVNDSLNQIIEKTNSKWQHSQEFLDNKKKIEHNFSGFEKFSKLTKEADSIEIMNDHHSSEIGSFYIRLNDYFFTSLSFKLIKDKNDQVTDIKIISIPNEIWTTSANKKIFLKPFQEIRHNIMYHTSSNIYSQQTIEIAITSSMENFEILTKSNGYWLNYLMVEFRNL</sequence>
<dbReference type="NCBIfam" id="TIGR04313">
    <property type="entry name" value="aro_clust_Mycop"/>
    <property type="match status" value="1"/>
</dbReference>
<keyword evidence="2" id="KW-1185">Reference proteome</keyword>
<name>A0ABY8LUN5_9BACT</name>
<protein>
    <recommendedName>
        <fullName evidence="3">Lipoprotein</fullName>
    </recommendedName>
</protein>
<proteinExistence type="predicted"/>
<evidence type="ECO:0000313" key="2">
    <source>
        <dbReference type="Proteomes" id="UP001179842"/>
    </source>
</evidence>
<evidence type="ECO:0008006" key="3">
    <source>
        <dbReference type="Google" id="ProtNLM"/>
    </source>
</evidence>
<gene>
    <name evidence="1" type="ORF">QEG99_01555</name>
</gene>
<dbReference type="InterPro" id="IPR027593">
    <property type="entry name" value="Aro_clust"/>
</dbReference>
<accession>A0ABY8LUN5</accession>
<reference evidence="1" key="1">
    <citation type="submission" date="2023-04" db="EMBL/GenBank/DDBJ databases">
        <title>Completed genome of Mycoplasma lagogenitalium type strain 12MS.</title>
        <authorList>
            <person name="Spergser J."/>
        </authorList>
    </citation>
    <scope>NUCLEOTIDE SEQUENCE</scope>
    <source>
        <strain evidence="1">12MS</strain>
    </source>
</reference>